<comment type="subcellular location">
    <subcellularLocation>
        <location evidence="7">Cytoplasm</location>
    </subcellularLocation>
    <subcellularLocation>
        <location evidence="7">Nucleus</location>
    </subcellularLocation>
</comment>
<feature type="binding site" evidence="7">
    <location>
        <position position="13"/>
    </location>
    <ligand>
        <name>ATP</name>
        <dbReference type="ChEBI" id="CHEBI:30616"/>
    </ligand>
</feature>
<evidence type="ECO:0000256" key="6">
    <source>
        <dbReference type="ARBA" id="ARBA00022840"/>
    </source>
</evidence>
<dbReference type="GO" id="GO:0016887">
    <property type="term" value="F:ATP hydrolysis activity"/>
    <property type="evidence" value="ECO:0007669"/>
    <property type="project" value="UniProtKB-UniRule"/>
</dbReference>
<feature type="region of interest" description="LID" evidence="7">
    <location>
        <begin position="107"/>
        <end position="117"/>
    </location>
</feature>
<sequence length="180" mass="21125">MHLLITGSVGTGKTSLSNILGAKLNIEVIHISDLIIDQKLYKQYDELFDSYIPDEDRIIQYFKEKIISKHKDFIIDHHSFDIFSNKFLDLTIVLHSDLKVLKQRLSLRQYSEKKIDENLQCEIMDVVADEAYRRFKNILELTNDTNEDQAKNIDIIIMALNKLKSAQKEGYEEEWETDEE</sequence>
<keyword evidence="6 7" id="KW-0067">ATP-binding</keyword>
<dbReference type="InterPro" id="IPR020618">
    <property type="entry name" value="Adenyl_kinase_AK6"/>
</dbReference>
<dbReference type="VEuPathDB" id="GiardiaDB:SS50377_25533"/>
<dbReference type="InterPro" id="IPR027417">
    <property type="entry name" value="P-loop_NTPase"/>
</dbReference>
<proteinExistence type="inferred from homology"/>
<evidence type="ECO:0000256" key="5">
    <source>
        <dbReference type="ARBA" id="ARBA00022777"/>
    </source>
</evidence>
<keyword evidence="1 7" id="KW-0690">Ribosome biogenesis</keyword>
<feature type="binding site" evidence="7">
    <location>
        <position position="10"/>
    </location>
    <ligand>
        <name>ATP</name>
        <dbReference type="ChEBI" id="CHEBI:30616"/>
    </ligand>
</feature>
<dbReference type="Gene3D" id="3.40.50.300">
    <property type="entry name" value="P-loop containing nucleotide triphosphate hydrolases"/>
    <property type="match status" value="1"/>
</dbReference>
<dbReference type="Pfam" id="PF13238">
    <property type="entry name" value="AAA_18"/>
    <property type="match status" value="1"/>
</dbReference>
<comment type="caution">
    <text evidence="7">Lacks conserved residue(s) required for the propagation of feature annotation.</text>
</comment>
<evidence type="ECO:0000313" key="8">
    <source>
        <dbReference type="EMBL" id="EST45081.1"/>
    </source>
</evidence>
<dbReference type="OrthoDB" id="10251185at2759"/>
<comment type="catalytic activity">
    <reaction evidence="7">
        <text>AMP + ATP = 2 ADP</text>
        <dbReference type="Rhea" id="RHEA:12973"/>
        <dbReference type="ChEBI" id="CHEBI:30616"/>
        <dbReference type="ChEBI" id="CHEBI:456215"/>
        <dbReference type="ChEBI" id="CHEBI:456216"/>
        <dbReference type="EC" id="2.7.4.3"/>
    </reaction>
</comment>
<dbReference type="GO" id="GO:0005737">
    <property type="term" value="C:cytoplasm"/>
    <property type="evidence" value="ECO:0007669"/>
    <property type="project" value="UniProtKB-SubCell"/>
</dbReference>
<dbReference type="PANTHER" id="PTHR12595:SF0">
    <property type="entry name" value="ADENYLATE KINASE ISOENZYME 6"/>
    <property type="match status" value="1"/>
</dbReference>
<evidence type="ECO:0000256" key="4">
    <source>
        <dbReference type="ARBA" id="ARBA00022741"/>
    </source>
</evidence>
<organism evidence="8">
    <name type="scientific">Spironucleus salmonicida</name>
    <dbReference type="NCBI Taxonomy" id="348837"/>
    <lineage>
        <taxon>Eukaryota</taxon>
        <taxon>Metamonada</taxon>
        <taxon>Diplomonadida</taxon>
        <taxon>Hexamitidae</taxon>
        <taxon>Hexamitinae</taxon>
        <taxon>Spironucleus</taxon>
    </lineage>
</organism>
<feature type="region of interest" description="NMPbind" evidence="7">
    <location>
        <begin position="30"/>
        <end position="53"/>
    </location>
</feature>
<accession>V6LMZ7</accession>
<evidence type="ECO:0000313" key="9">
    <source>
        <dbReference type="EMBL" id="KAH0573413.1"/>
    </source>
</evidence>
<dbReference type="GO" id="GO:0005524">
    <property type="term" value="F:ATP binding"/>
    <property type="evidence" value="ECO:0007669"/>
    <property type="project" value="UniProtKB-KW"/>
</dbReference>
<comment type="subunit">
    <text evidence="7">Interacts with small ribosomal subunit protein uS11. Not a structural component of 43S pre-ribosomes, but transiently interacts with them by binding to uS11.</text>
</comment>
<keyword evidence="4 7" id="KW-0547">Nucleotide-binding</keyword>
<dbReference type="HAMAP" id="MF_00039">
    <property type="entry name" value="Adenylate_kinase_AK6"/>
    <property type="match status" value="1"/>
</dbReference>
<dbReference type="GO" id="GO:0042274">
    <property type="term" value="P:ribosomal small subunit biogenesis"/>
    <property type="evidence" value="ECO:0007669"/>
    <property type="project" value="UniProtKB-UniRule"/>
</dbReference>
<feature type="binding site" evidence="7">
    <location>
        <position position="108"/>
    </location>
    <ligand>
        <name>ATP</name>
        <dbReference type="ChEBI" id="CHEBI:30616"/>
    </ligand>
</feature>
<feature type="binding site" evidence="7">
    <location>
        <position position="12"/>
    </location>
    <ligand>
        <name>ATP</name>
        <dbReference type="ChEBI" id="CHEBI:30616"/>
    </ligand>
</feature>
<feature type="binding site" evidence="7">
    <location>
        <position position="14"/>
    </location>
    <ligand>
        <name>ATP</name>
        <dbReference type="ChEBI" id="CHEBI:30616"/>
    </ligand>
</feature>
<keyword evidence="7" id="KW-0539">Nucleus</keyword>
<gene>
    <name evidence="8" type="ORF">SS50377_15101</name>
    <name evidence="9" type="ORF">SS50377_25533</name>
</gene>
<dbReference type="AlphaFoldDB" id="V6LMZ7"/>
<reference evidence="8 9" key="1">
    <citation type="journal article" date="2014" name="PLoS Genet.">
        <title>The Genome of Spironucleus salmonicida Highlights a Fish Pathogen Adapted to Fluctuating Environments.</title>
        <authorList>
            <person name="Xu F."/>
            <person name="Jerlstrom-Hultqvist J."/>
            <person name="Einarsson E."/>
            <person name="Astvaldsson A."/>
            <person name="Svard S.G."/>
            <person name="Andersson J.O."/>
        </authorList>
    </citation>
    <scope>NUCLEOTIDE SEQUENCE</scope>
    <source>
        <strain evidence="9">ATCC 50377</strain>
    </source>
</reference>
<protein>
    <recommendedName>
        <fullName evidence="7">Adenylate kinase isoenzyme 6 homolog</fullName>
        <shortName evidence="7">AK6</shortName>
        <ecNumber evidence="7">2.7.4.3</ecNumber>
    </recommendedName>
    <alternativeName>
        <fullName evidence="7">Dual activity adenylate kinase/ATPase</fullName>
        <shortName evidence="7">AK/ATPase</shortName>
    </alternativeName>
</protein>
<dbReference type="GO" id="GO:0005634">
    <property type="term" value="C:nucleus"/>
    <property type="evidence" value="ECO:0007669"/>
    <property type="project" value="UniProtKB-SubCell"/>
</dbReference>
<evidence type="ECO:0000256" key="1">
    <source>
        <dbReference type="ARBA" id="ARBA00022517"/>
    </source>
</evidence>
<evidence type="ECO:0000256" key="2">
    <source>
        <dbReference type="ARBA" id="ARBA00022552"/>
    </source>
</evidence>
<dbReference type="GO" id="GO:0006364">
    <property type="term" value="P:rRNA processing"/>
    <property type="evidence" value="ECO:0007669"/>
    <property type="project" value="UniProtKB-KW"/>
</dbReference>
<dbReference type="EMBL" id="AUWU02000005">
    <property type="protein sequence ID" value="KAH0573413.1"/>
    <property type="molecule type" value="Genomic_DNA"/>
</dbReference>
<evidence type="ECO:0000313" key="10">
    <source>
        <dbReference type="Proteomes" id="UP000018208"/>
    </source>
</evidence>
<name>V6LMZ7_9EUKA</name>
<dbReference type="SUPFAM" id="SSF52540">
    <property type="entry name" value="P-loop containing nucleoside triphosphate hydrolases"/>
    <property type="match status" value="1"/>
</dbReference>
<comment type="function">
    <text evidence="7">Broad-specificity nucleoside monophosphate (NMP) kinase that catalyzes the reversible transfer of the terminal phosphate group between nucleoside triphosphates and monophosphates. Has also ATPase activity. Involved in the late cytoplasmic maturation steps of the 40S ribosomal particles, specifically 18S rRNA maturation. While NMP activity is not required for ribosome maturation, ATPase activity is. Associates transiently with small ribosomal subunit protein uS11. ATP hydrolysis breaks the interaction with uS11. May temporarily remove uS11 from the ribosome to enable a conformational change of the ribosomal RNA that is needed for the final maturation step of the small ribosomal subunit. Its NMP activity may have a role in nuclear energy homeostasis.</text>
</comment>
<evidence type="ECO:0000256" key="7">
    <source>
        <dbReference type="HAMAP-Rule" id="MF_03173"/>
    </source>
</evidence>
<reference evidence="9" key="2">
    <citation type="submission" date="2020-12" db="EMBL/GenBank/DDBJ databases">
        <title>New Spironucleus salmonicida genome in near-complete chromosomes.</title>
        <authorList>
            <person name="Xu F."/>
            <person name="Kurt Z."/>
            <person name="Jimenez-Gonzalez A."/>
            <person name="Astvaldsson A."/>
            <person name="Andersson J.O."/>
            <person name="Svard S.G."/>
        </authorList>
    </citation>
    <scope>NUCLEOTIDE SEQUENCE</scope>
    <source>
        <strain evidence="9">ATCC 50377</strain>
    </source>
</reference>
<comment type="similarity">
    <text evidence="7">Belongs to the adenylate kinase family. AK6 subfamily.</text>
</comment>
<dbReference type="Proteomes" id="UP000018208">
    <property type="component" value="Unassembled WGS sequence"/>
</dbReference>
<dbReference type="GO" id="GO:0004017">
    <property type="term" value="F:AMP kinase activity"/>
    <property type="evidence" value="ECO:0007669"/>
    <property type="project" value="UniProtKB-UniRule"/>
</dbReference>
<keyword evidence="10" id="KW-1185">Reference proteome</keyword>
<dbReference type="PANTHER" id="PTHR12595">
    <property type="entry name" value="POS9-ACTIVATING FACTOR FAP7-RELATED"/>
    <property type="match status" value="1"/>
</dbReference>
<comment type="catalytic activity">
    <reaction evidence="7">
        <text>ATP + H2O = ADP + phosphate + H(+)</text>
        <dbReference type="Rhea" id="RHEA:13065"/>
        <dbReference type="ChEBI" id="CHEBI:15377"/>
        <dbReference type="ChEBI" id="CHEBI:15378"/>
        <dbReference type="ChEBI" id="CHEBI:30616"/>
        <dbReference type="ChEBI" id="CHEBI:43474"/>
        <dbReference type="ChEBI" id="CHEBI:456216"/>
    </reaction>
</comment>
<dbReference type="EC" id="2.7.4.3" evidence="7"/>
<evidence type="ECO:0000256" key="3">
    <source>
        <dbReference type="ARBA" id="ARBA00022679"/>
    </source>
</evidence>
<keyword evidence="2 7" id="KW-0698">rRNA processing</keyword>
<keyword evidence="5 7" id="KW-0418">Kinase</keyword>
<keyword evidence="3 7" id="KW-0808">Transferase</keyword>
<dbReference type="EMBL" id="KI546101">
    <property type="protein sequence ID" value="EST45081.1"/>
    <property type="molecule type" value="Genomic_DNA"/>
</dbReference>
<keyword evidence="7" id="KW-0963">Cytoplasm</keyword>
<feature type="binding site" evidence="7">
    <location>
        <position position="15"/>
    </location>
    <ligand>
        <name>ATP</name>
        <dbReference type="ChEBI" id="CHEBI:30616"/>
    </ligand>
</feature>